<dbReference type="InterPro" id="IPR029002">
    <property type="entry name" value="PLPC/GPLD1"/>
</dbReference>
<gene>
    <name evidence="2" type="ORF">H9746_05035</name>
</gene>
<reference evidence="2" key="2">
    <citation type="submission" date="2021-04" db="EMBL/GenBank/DDBJ databases">
        <authorList>
            <person name="Gilroy R."/>
        </authorList>
    </citation>
    <scope>NUCLEOTIDE SEQUENCE</scope>
    <source>
        <strain evidence="2">CHK193-4272</strain>
    </source>
</reference>
<dbReference type="Pfam" id="PF00882">
    <property type="entry name" value="Zn_dep_PLPC"/>
    <property type="match status" value="1"/>
</dbReference>
<accession>A0A9D1PID3</accession>
<evidence type="ECO:0000313" key="2">
    <source>
        <dbReference type="EMBL" id="HIV62195.1"/>
    </source>
</evidence>
<evidence type="ECO:0000313" key="3">
    <source>
        <dbReference type="Proteomes" id="UP000886808"/>
    </source>
</evidence>
<name>A0A9D1PID3_9FIRM</name>
<proteinExistence type="predicted"/>
<protein>
    <submittedName>
        <fullName evidence="2">Zinc dependent phospholipase C family protein</fullName>
    </submittedName>
</protein>
<sequence length="311" mass="36118">MAEFISHYLFGQEILPLMPKAAQNAATTYKAAFNWGLQGPDPFFYHALALGSPFKKYANLMHSQKTDELFYAFSRAVNRLCDERQIIAQAYFYGFLCHYALDSNIHPYVYCRQLQWKEKMPNVNDSSIHCRIENDIDHELYMAKFKKPLTDFDVDKQYKLSEEEIAVISVILHYVLKSVYDVNIPTAKIRMSFEEMRRVIKVLYSKNQTICQSLKKLECIVGKGLFTGHFKTEKPNWDCLNLKHSPWFNAWQPNTLRAESVPEIFDIAGKEAANLAVQYSSELDAGWMLLHHFDVSFDNGNPKNRAFKQLN</sequence>
<feature type="domain" description="Phospholipase C/D" evidence="1">
    <location>
        <begin position="7"/>
        <end position="165"/>
    </location>
</feature>
<dbReference type="AlphaFoldDB" id="A0A9D1PID3"/>
<evidence type="ECO:0000259" key="1">
    <source>
        <dbReference type="Pfam" id="PF00882"/>
    </source>
</evidence>
<reference evidence="2" key="1">
    <citation type="journal article" date="2021" name="PeerJ">
        <title>Extensive microbial diversity within the chicken gut microbiome revealed by metagenomics and culture.</title>
        <authorList>
            <person name="Gilroy R."/>
            <person name="Ravi A."/>
            <person name="Getino M."/>
            <person name="Pursley I."/>
            <person name="Horton D.L."/>
            <person name="Alikhan N.F."/>
            <person name="Baker D."/>
            <person name="Gharbi K."/>
            <person name="Hall N."/>
            <person name="Watson M."/>
            <person name="Adriaenssens E.M."/>
            <person name="Foster-Nyarko E."/>
            <person name="Jarju S."/>
            <person name="Secka A."/>
            <person name="Antonio M."/>
            <person name="Oren A."/>
            <person name="Chaudhuri R.R."/>
            <person name="La Ragione R."/>
            <person name="Hildebrand F."/>
            <person name="Pallen M.J."/>
        </authorList>
    </citation>
    <scope>NUCLEOTIDE SEQUENCE</scope>
    <source>
        <strain evidence="2">CHK193-4272</strain>
    </source>
</reference>
<dbReference type="Proteomes" id="UP000886808">
    <property type="component" value="Unassembled WGS sequence"/>
</dbReference>
<dbReference type="EMBL" id="DXIE01000031">
    <property type="protein sequence ID" value="HIV62195.1"/>
    <property type="molecule type" value="Genomic_DNA"/>
</dbReference>
<organism evidence="2 3">
    <name type="scientific">Candidatus Butyricicoccus avistercoris</name>
    <dbReference type="NCBI Taxonomy" id="2838518"/>
    <lineage>
        <taxon>Bacteria</taxon>
        <taxon>Bacillati</taxon>
        <taxon>Bacillota</taxon>
        <taxon>Clostridia</taxon>
        <taxon>Eubacteriales</taxon>
        <taxon>Butyricicoccaceae</taxon>
        <taxon>Butyricicoccus</taxon>
    </lineage>
</organism>
<comment type="caution">
    <text evidence="2">The sequence shown here is derived from an EMBL/GenBank/DDBJ whole genome shotgun (WGS) entry which is preliminary data.</text>
</comment>